<dbReference type="InterPro" id="IPR003156">
    <property type="entry name" value="DHHA1_dom"/>
</dbReference>
<protein>
    <recommendedName>
        <fullName evidence="1">DHHA1 domain-containing protein</fullName>
    </recommendedName>
</protein>
<accession>A0AA36GKS3</accession>
<dbReference type="Gene3D" id="3.10.310.40">
    <property type="match status" value="1"/>
</dbReference>
<dbReference type="PANTHER" id="PTHR21749">
    <property type="entry name" value="PRION-LIKE- Q/N-RICH -DOMAIN-BEARING PROTEIN PROTEIN 24"/>
    <property type="match status" value="1"/>
</dbReference>
<evidence type="ECO:0000259" key="1">
    <source>
        <dbReference type="Pfam" id="PF02272"/>
    </source>
</evidence>
<dbReference type="GO" id="GO:0003676">
    <property type="term" value="F:nucleic acid binding"/>
    <property type="evidence" value="ECO:0007669"/>
    <property type="project" value="InterPro"/>
</dbReference>
<keyword evidence="3" id="KW-1185">Reference proteome</keyword>
<comment type="caution">
    <text evidence="2">The sequence shown here is derived from an EMBL/GenBank/DDBJ whole genome shotgun (WGS) entry which is preliminary data.</text>
</comment>
<dbReference type="Pfam" id="PF02272">
    <property type="entry name" value="DHHA1"/>
    <property type="match status" value="1"/>
</dbReference>
<dbReference type="PANTHER" id="PTHR21749:SF6">
    <property type="entry name" value="ACTIVIN_RECP DOMAIN-CONTAINING PROTEIN"/>
    <property type="match status" value="1"/>
</dbReference>
<dbReference type="InterPro" id="IPR011009">
    <property type="entry name" value="Kinase-like_dom_sf"/>
</dbReference>
<dbReference type="AlphaFoldDB" id="A0AA36GKS3"/>
<dbReference type="Proteomes" id="UP001176961">
    <property type="component" value="Unassembled WGS sequence"/>
</dbReference>
<gene>
    <name evidence="2" type="ORF">CYNAS_LOCUS5872</name>
</gene>
<reference evidence="2" key="1">
    <citation type="submission" date="2023-07" db="EMBL/GenBank/DDBJ databases">
        <authorList>
            <consortium name="CYATHOMIX"/>
        </authorList>
    </citation>
    <scope>NUCLEOTIDE SEQUENCE</scope>
    <source>
        <strain evidence="2">N/A</strain>
    </source>
</reference>
<dbReference type="EMBL" id="CATQJL010000112">
    <property type="protein sequence ID" value="CAJ0593889.1"/>
    <property type="molecule type" value="Genomic_DNA"/>
</dbReference>
<organism evidence="2 3">
    <name type="scientific">Cylicocyclus nassatus</name>
    <name type="common">Nematode worm</name>
    <dbReference type="NCBI Taxonomy" id="53992"/>
    <lineage>
        <taxon>Eukaryota</taxon>
        <taxon>Metazoa</taxon>
        <taxon>Ecdysozoa</taxon>
        <taxon>Nematoda</taxon>
        <taxon>Chromadorea</taxon>
        <taxon>Rhabditida</taxon>
        <taxon>Rhabditina</taxon>
        <taxon>Rhabditomorpha</taxon>
        <taxon>Strongyloidea</taxon>
        <taxon>Strongylidae</taxon>
        <taxon>Cylicocyclus</taxon>
    </lineage>
</organism>
<dbReference type="SUPFAM" id="SSF56112">
    <property type="entry name" value="Protein kinase-like (PK-like)"/>
    <property type="match status" value="1"/>
</dbReference>
<feature type="domain" description="DHHA1" evidence="1">
    <location>
        <begin position="95"/>
        <end position="186"/>
    </location>
</feature>
<dbReference type="FunFam" id="3.10.310.40:FF:000002">
    <property type="entry name" value="alanine--tRNA ligase, cytoplasmic"/>
    <property type="match status" value="1"/>
</dbReference>
<dbReference type="SUPFAM" id="SSF57302">
    <property type="entry name" value="Snake toxin-like"/>
    <property type="match status" value="1"/>
</dbReference>
<evidence type="ECO:0000313" key="2">
    <source>
        <dbReference type="EMBL" id="CAJ0593889.1"/>
    </source>
</evidence>
<name>A0AA36GKS3_CYLNA</name>
<dbReference type="InterPro" id="IPR045860">
    <property type="entry name" value="Snake_toxin-like_sf"/>
</dbReference>
<proteinExistence type="predicted"/>
<sequence>MCPCLGDNYLWRSMGAELVALPGSGQPLTERMGRYRMTLRDYLVDLKRKCSDYVARVLFGQLLEGSVFLYDNVVAQRDMKSDNILLEFDDPVHVFSSGASSKILDNALKQLKTTKAVMGFSVNEESGKVLVLAKVDKFLIEGGLNANQWVNEVCTVLGGRGGGKEANAQATGGNIERLDEAVALARSGSKKKCEHASDFCYNMTVALARFPEVVMAGCSNIGCRLSQNRCIEKKFRGRRVTFCCCNHFDLCNSKFTVSLILFTVVLNKKNVKMSLSSKKFSVWRYDDFSIHKLNWPIKQRELPGMLLLNRLS</sequence>
<evidence type="ECO:0000313" key="3">
    <source>
        <dbReference type="Proteomes" id="UP001176961"/>
    </source>
</evidence>